<accession>A0ABZ2NCI4</accession>
<evidence type="ECO:0000256" key="1">
    <source>
        <dbReference type="SAM" id="Phobius"/>
    </source>
</evidence>
<sequence>MKATVRQGAVYAVFLFLAGWLLLSGAQFGLTLEKEAAETYEMRTYHAFLALFPIGAGMLFAVPEVMLDFWREGRWKINWLKLLIVGLPLAYLTGGSLQFLTGANLLPFSDFFTGGYGTLQGLTISTICATAFGYTLLSSVRKQPG</sequence>
<organism evidence="2 3">
    <name type="scientific">Metabacillus sediminis</name>
    <dbReference type="NCBI Taxonomy" id="3117746"/>
    <lineage>
        <taxon>Bacteria</taxon>
        <taxon>Bacillati</taxon>
        <taxon>Bacillota</taxon>
        <taxon>Bacilli</taxon>
        <taxon>Bacillales</taxon>
        <taxon>Bacillaceae</taxon>
        <taxon>Metabacillus</taxon>
    </lineage>
</organism>
<evidence type="ECO:0000313" key="2">
    <source>
        <dbReference type="EMBL" id="WXB95448.1"/>
    </source>
</evidence>
<dbReference type="RefSeq" id="WP_035404166.1">
    <property type="nucleotide sequence ID" value="NZ_CP147407.1"/>
</dbReference>
<feature type="transmembrane region" description="Helical" evidence="1">
    <location>
        <begin position="47"/>
        <end position="67"/>
    </location>
</feature>
<keyword evidence="1" id="KW-0472">Membrane</keyword>
<reference evidence="2 3" key="1">
    <citation type="submission" date="2024-02" db="EMBL/GenBank/DDBJ databases">
        <title>Seven novel Bacillus-like species.</title>
        <authorList>
            <person name="Liu G."/>
        </authorList>
    </citation>
    <scope>NUCLEOTIDE SEQUENCE [LARGE SCALE GENOMIC DNA]</scope>
    <source>
        <strain evidence="2 3">FJAT-52054</strain>
    </source>
</reference>
<keyword evidence="3" id="KW-1185">Reference proteome</keyword>
<name>A0ABZ2NCI4_9BACI</name>
<keyword evidence="1" id="KW-1133">Transmembrane helix</keyword>
<evidence type="ECO:0000313" key="3">
    <source>
        <dbReference type="Proteomes" id="UP001377337"/>
    </source>
</evidence>
<feature type="transmembrane region" description="Helical" evidence="1">
    <location>
        <begin position="79"/>
        <end position="99"/>
    </location>
</feature>
<dbReference type="EMBL" id="CP147407">
    <property type="protein sequence ID" value="WXB95448.1"/>
    <property type="molecule type" value="Genomic_DNA"/>
</dbReference>
<dbReference type="Proteomes" id="UP001377337">
    <property type="component" value="Chromosome"/>
</dbReference>
<gene>
    <name evidence="2" type="ORF">WCV65_12810</name>
</gene>
<proteinExistence type="predicted"/>
<keyword evidence="1" id="KW-0812">Transmembrane</keyword>
<feature type="transmembrane region" description="Helical" evidence="1">
    <location>
        <begin position="119"/>
        <end position="137"/>
    </location>
</feature>
<protein>
    <submittedName>
        <fullName evidence="2">Uncharacterized protein</fullName>
    </submittedName>
</protein>